<feature type="compositionally biased region" description="Basic and acidic residues" evidence="1">
    <location>
        <begin position="66"/>
        <end position="80"/>
    </location>
</feature>
<protein>
    <recommendedName>
        <fullName evidence="4">Stress-induced protein</fullName>
    </recommendedName>
</protein>
<dbReference type="AlphaFoldDB" id="A0A2T7BIX3"/>
<feature type="compositionally biased region" description="Polar residues" evidence="1">
    <location>
        <begin position="1"/>
        <end position="13"/>
    </location>
</feature>
<sequence length="100" mass="10801">MNNSNVGTQQHASKTSHRGFAAMDPEKQRAIASKGGQAAHAKGTAHQFDSEEARAAGRKGGMAVSRDSRHMAEIGRKGGEAAHQNRKKRQAQQHQSDDQQ</sequence>
<evidence type="ECO:0008006" key="4">
    <source>
        <dbReference type="Google" id="ProtNLM"/>
    </source>
</evidence>
<evidence type="ECO:0000256" key="1">
    <source>
        <dbReference type="SAM" id="MobiDB-lite"/>
    </source>
</evidence>
<dbReference type="EMBL" id="QCYK01000002">
    <property type="protein sequence ID" value="PUZ26236.1"/>
    <property type="molecule type" value="Genomic_DNA"/>
</dbReference>
<feature type="region of interest" description="Disordered" evidence="1">
    <location>
        <begin position="1"/>
        <end position="100"/>
    </location>
</feature>
<dbReference type="OrthoDB" id="9814245at2"/>
<dbReference type="PANTHER" id="PTHR36569:SF5">
    <property type="entry name" value="CONIDIATION-SPECIFIC PROTEIN 10 (EUROFUNG)"/>
    <property type="match status" value="1"/>
</dbReference>
<dbReference type="InterPro" id="IPR052590">
    <property type="entry name" value="Stress/Virulence-Domain"/>
</dbReference>
<gene>
    <name evidence="2" type="ORF">DCC81_18605</name>
</gene>
<reference evidence="2 3" key="1">
    <citation type="submission" date="2018-04" db="EMBL/GenBank/DDBJ databases">
        <title>Chitinophaga fuyangensis sp. nov., isolated from soil in a chemical factory.</title>
        <authorList>
            <person name="Chen K."/>
        </authorList>
    </citation>
    <scope>NUCLEOTIDE SEQUENCE [LARGE SCALE GENOMIC DNA]</scope>
    <source>
        <strain evidence="2 3">LY-1</strain>
    </source>
</reference>
<evidence type="ECO:0000313" key="2">
    <source>
        <dbReference type="EMBL" id="PUZ26236.1"/>
    </source>
</evidence>
<evidence type="ECO:0000313" key="3">
    <source>
        <dbReference type="Proteomes" id="UP000244450"/>
    </source>
</evidence>
<dbReference type="Proteomes" id="UP000244450">
    <property type="component" value="Unassembled WGS sequence"/>
</dbReference>
<comment type="caution">
    <text evidence="2">The sequence shown here is derived from an EMBL/GenBank/DDBJ whole genome shotgun (WGS) entry which is preliminary data.</text>
</comment>
<organism evidence="2 3">
    <name type="scientific">Chitinophaga parva</name>
    <dbReference type="NCBI Taxonomy" id="2169414"/>
    <lineage>
        <taxon>Bacteria</taxon>
        <taxon>Pseudomonadati</taxon>
        <taxon>Bacteroidota</taxon>
        <taxon>Chitinophagia</taxon>
        <taxon>Chitinophagales</taxon>
        <taxon>Chitinophagaceae</taxon>
        <taxon>Chitinophaga</taxon>
    </lineage>
</organism>
<accession>A0A2T7BIX3</accession>
<name>A0A2T7BIX3_9BACT</name>
<dbReference type="PANTHER" id="PTHR36569">
    <property type="match status" value="1"/>
</dbReference>
<dbReference type="InterPro" id="IPR019626">
    <property type="entry name" value="Stress-induced_KGG_rpt"/>
</dbReference>
<dbReference type="RefSeq" id="WP_108688074.1">
    <property type="nucleotide sequence ID" value="NZ_QCYK01000002.1"/>
</dbReference>
<proteinExistence type="predicted"/>
<keyword evidence="3" id="KW-1185">Reference proteome</keyword>
<dbReference type="Pfam" id="PF10685">
    <property type="entry name" value="KGG"/>
    <property type="match status" value="2"/>
</dbReference>